<feature type="transmembrane region" description="Helical" evidence="1">
    <location>
        <begin position="176"/>
        <end position="196"/>
    </location>
</feature>
<keyword evidence="1" id="KW-1133">Transmembrane helix</keyword>
<feature type="transmembrane region" description="Helical" evidence="1">
    <location>
        <begin position="28"/>
        <end position="52"/>
    </location>
</feature>
<dbReference type="EMBL" id="WTYZ01000001">
    <property type="protein sequence ID" value="MXO83390.1"/>
    <property type="molecule type" value="Genomic_DNA"/>
</dbReference>
<dbReference type="Proteomes" id="UP000460290">
    <property type="component" value="Unassembled WGS sequence"/>
</dbReference>
<keyword evidence="1" id="KW-0472">Membrane</keyword>
<dbReference type="OrthoDB" id="7584858at2"/>
<dbReference type="AlphaFoldDB" id="A0A844Z968"/>
<proteinExistence type="predicted"/>
<feature type="transmembrane region" description="Helical" evidence="1">
    <location>
        <begin position="237"/>
        <end position="259"/>
    </location>
</feature>
<accession>A0A844Z968</accession>
<reference evidence="3 4" key="1">
    <citation type="submission" date="2019-12" db="EMBL/GenBank/DDBJ databases">
        <title>Genomic-based taxomic classification of the family Erythrobacteraceae.</title>
        <authorList>
            <person name="Xu L."/>
        </authorList>
    </citation>
    <scope>NUCLEOTIDE SEQUENCE [LARGE SCALE GENOMIC DNA]</scope>
    <source>
        <strain evidence="3 4">KCTC 42006</strain>
    </source>
</reference>
<dbReference type="RefSeq" id="WP_160613744.1">
    <property type="nucleotide sequence ID" value="NZ_JAUFQM010000001.1"/>
</dbReference>
<evidence type="ECO:0000259" key="2">
    <source>
        <dbReference type="Pfam" id="PF14378"/>
    </source>
</evidence>
<feature type="transmembrane region" description="Helical" evidence="1">
    <location>
        <begin position="151"/>
        <end position="169"/>
    </location>
</feature>
<feature type="transmembrane region" description="Helical" evidence="1">
    <location>
        <begin position="271"/>
        <end position="289"/>
    </location>
</feature>
<name>A0A844Z968_9SPHN</name>
<sequence>MSTRAVPSASGNLFGTADVVRFVFTRKVLVLTVLFGLSISVLVAILLQTGLVLKTFDFGRFVFLAAAMFALSGWCYVRKIDARFSDSANIIGVATIALMLCGLIANTGIRVNMPIADSTLAAADAAIGLDMAEVVRLSAETPWLSSILHFAYNWSALAVVVAVIGMLAFKQSTRAWELVLTAVISMQIVAVISMFFPAKGTAFFYDLIHLQGNGIPAGAAVYAGETFDWFYHGSETVVGLADLNGVVVFPSFHTVLGLLATQALWNTKARWPAIIWSAAVIVSTVPMGGHYAVDLAAGISVWIVSCKIALWTLDQHSPTI</sequence>
<evidence type="ECO:0000313" key="4">
    <source>
        <dbReference type="Proteomes" id="UP000460290"/>
    </source>
</evidence>
<feature type="transmembrane region" description="Helical" evidence="1">
    <location>
        <begin position="58"/>
        <end position="77"/>
    </location>
</feature>
<organism evidence="3 4">
    <name type="scientific">Pontixanthobacter aestiaquae</name>
    <dbReference type="NCBI Taxonomy" id="1509367"/>
    <lineage>
        <taxon>Bacteria</taxon>
        <taxon>Pseudomonadati</taxon>
        <taxon>Pseudomonadota</taxon>
        <taxon>Alphaproteobacteria</taxon>
        <taxon>Sphingomonadales</taxon>
        <taxon>Erythrobacteraceae</taxon>
        <taxon>Pontixanthobacter</taxon>
    </lineage>
</organism>
<dbReference type="Pfam" id="PF14378">
    <property type="entry name" value="PAP2_3"/>
    <property type="match status" value="1"/>
</dbReference>
<gene>
    <name evidence="3" type="ORF">GRI35_08440</name>
</gene>
<comment type="caution">
    <text evidence="3">The sequence shown here is derived from an EMBL/GenBank/DDBJ whole genome shotgun (WGS) entry which is preliminary data.</text>
</comment>
<evidence type="ECO:0000256" key="1">
    <source>
        <dbReference type="SAM" id="Phobius"/>
    </source>
</evidence>
<feature type="transmembrane region" description="Helical" evidence="1">
    <location>
        <begin position="89"/>
        <end position="109"/>
    </location>
</feature>
<keyword evidence="1" id="KW-0812">Transmembrane</keyword>
<evidence type="ECO:0000313" key="3">
    <source>
        <dbReference type="EMBL" id="MXO83390.1"/>
    </source>
</evidence>
<feature type="domain" description="Inositolphosphotransferase Aur1/Ipt1" evidence="2">
    <location>
        <begin position="119"/>
        <end position="306"/>
    </location>
</feature>
<dbReference type="InterPro" id="IPR026841">
    <property type="entry name" value="Aur1/Ipt1"/>
</dbReference>
<keyword evidence="4" id="KW-1185">Reference proteome</keyword>
<dbReference type="GO" id="GO:0016020">
    <property type="term" value="C:membrane"/>
    <property type="evidence" value="ECO:0007669"/>
    <property type="project" value="UniProtKB-SubCell"/>
</dbReference>
<protein>
    <recommendedName>
        <fullName evidence="2">Inositolphosphotransferase Aur1/Ipt1 domain-containing protein</fullName>
    </recommendedName>
</protein>